<dbReference type="Proteomes" id="UP001054945">
    <property type="component" value="Unassembled WGS sequence"/>
</dbReference>
<protein>
    <recommendedName>
        <fullName evidence="3">Dynein heavy chain tail domain-containing protein</fullName>
    </recommendedName>
</protein>
<evidence type="ECO:0008006" key="3">
    <source>
        <dbReference type="Google" id="ProtNLM"/>
    </source>
</evidence>
<gene>
    <name evidence="1" type="ORF">CEXT_583861</name>
</gene>
<keyword evidence="2" id="KW-1185">Reference proteome</keyword>
<proteinExistence type="predicted"/>
<reference evidence="1 2" key="1">
    <citation type="submission" date="2021-06" db="EMBL/GenBank/DDBJ databases">
        <title>Caerostris extrusa draft genome.</title>
        <authorList>
            <person name="Kono N."/>
            <person name="Arakawa K."/>
        </authorList>
    </citation>
    <scope>NUCLEOTIDE SEQUENCE [LARGE SCALE GENOMIC DNA]</scope>
</reference>
<sequence>MNQELAYSSTVEIVTKYRKLLSWWTFVRVTPRLMHSNIDDIYDLLERYLRQIIILMNDHIRDVANYRSEISDSVAFACKTLKLMEERVYNLFEQYQKQFTKYFYLWGSTVEKLN</sequence>
<evidence type="ECO:0000313" key="1">
    <source>
        <dbReference type="EMBL" id="GIY25682.1"/>
    </source>
</evidence>
<name>A0AAV4RYX5_CAEEX</name>
<evidence type="ECO:0000313" key="2">
    <source>
        <dbReference type="Proteomes" id="UP001054945"/>
    </source>
</evidence>
<dbReference type="AlphaFoldDB" id="A0AAV4RYX5"/>
<comment type="caution">
    <text evidence="1">The sequence shown here is derived from an EMBL/GenBank/DDBJ whole genome shotgun (WGS) entry which is preliminary data.</text>
</comment>
<organism evidence="1 2">
    <name type="scientific">Caerostris extrusa</name>
    <name type="common">Bark spider</name>
    <name type="synonym">Caerostris bankana</name>
    <dbReference type="NCBI Taxonomy" id="172846"/>
    <lineage>
        <taxon>Eukaryota</taxon>
        <taxon>Metazoa</taxon>
        <taxon>Ecdysozoa</taxon>
        <taxon>Arthropoda</taxon>
        <taxon>Chelicerata</taxon>
        <taxon>Arachnida</taxon>
        <taxon>Araneae</taxon>
        <taxon>Araneomorphae</taxon>
        <taxon>Entelegynae</taxon>
        <taxon>Araneoidea</taxon>
        <taxon>Araneidae</taxon>
        <taxon>Caerostris</taxon>
    </lineage>
</organism>
<accession>A0AAV4RYX5</accession>
<dbReference type="EMBL" id="BPLR01008569">
    <property type="protein sequence ID" value="GIY25682.1"/>
    <property type="molecule type" value="Genomic_DNA"/>
</dbReference>